<evidence type="ECO:0000313" key="6">
    <source>
        <dbReference type="EMBL" id="MPL65669.1"/>
    </source>
</evidence>
<proteinExistence type="inferred from homology"/>
<dbReference type="EMBL" id="VSSQ01000029">
    <property type="protein sequence ID" value="MPL65669.1"/>
    <property type="molecule type" value="Genomic_DNA"/>
</dbReference>
<dbReference type="NCBIfam" id="TIGR00639">
    <property type="entry name" value="PurN"/>
    <property type="match status" value="1"/>
</dbReference>
<comment type="pathway">
    <text evidence="1">Purine metabolism; IMP biosynthesis via de novo pathway; N(2)-formyl-N(1)-(5-phospho-D-ribosyl)glycinamide from N(1)-(5-phospho-D-ribosyl)glycinamide (10-formyl THF route): step 1/1.</text>
</comment>
<name>A0A644TG29_9ZZZZ</name>
<dbReference type="PANTHER" id="PTHR43369:SF2">
    <property type="entry name" value="PHOSPHORIBOSYLGLYCINAMIDE FORMYLTRANSFERASE"/>
    <property type="match status" value="1"/>
</dbReference>
<keyword evidence="3 6" id="KW-0808">Transferase</keyword>
<dbReference type="GO" id="GO:0006189">
    <property type="term" value="P:'de novo' IMP biosynthetic process"/>
    <property type="evidence" value="ECO:0007669"/>
    <property type="project" value="InterPro"/>
</dbReference>
<gene>
    <name evidence="6" type="primary">purN_4</name>
    <name evidence="6" type="ORF">SDC9_11333</name>
</gene>
<dbReference type="SUPFAM" id="SSF53328">
    <property type="entry name" value="Formyltransferase"/>
    <property type="match status" value="1"/>
</dbReference>
<dbReference type="HAMAP" id="MF_01930">
    <property type="entry name" value="PurN"/>
    <property type="match status" value="1"/>
</dbReference>
<dbReference type="Pfam" id="PF00551">
    <property type="entry name" value="Formyl_trans_N"/>
    <property type="match status" value="1"/>
</dbReference>
<evidence type="ECO:0000259" key="5">
    <source>
        <dbReference type="Pfam" id="PF00551"/>
    </source>
</evidence>
<evidence type="ECO:0000256" key="1">
    <source>
        <dbReference type="ARBA" id="ARBA00005054"/>
    </source>
</evidence>
<dbReference type="Gene3D" id="3.40.50.170">
    <property type="entry name" value="Formyl transferase, N-terminal domain"/>
    <property type="match status" value="1"/>
</dbReference>
<evidence type="ECO:0000256" key="3">
    <source>
        <dbReference type="ARBA" id="ARBA00022679"/>
    </source>
</evidence>
<sequence length="207" mass="22481">MAKTVLGVLASGRGSNLQAILDAIDANQIRAEVGVVISDKPTAAALVRAKEHGIPAVCIDRKQFDSRAEFGKALAEVIEKHQVDLVVLAGFMRILDPDFIRLFSGRIMNIHPALLPSFQGLNAQQQAIDYGVRLSGCTVHFVDEGTDTGPIILQEAVPVMPDDTADSLAERILVVEHRLYPQAIALYCDGRLLSDGRKVTILSKEEQ</sequence>
<dbReference type="InterPro" id="IPR036477">
    <property type="entry name" value="Formyl_transf_N_sf"/>
</dbReference>
<protein>
    <recommendedName>
        <fullName evidence="2">phosphoribosylglycinamide formyltransferase 1</fullName>
        <ecNumber evidence="2">2.1.2.2</ecNumber>
    </recommendedName>
</protein>
<evidence type="ECO:0000256" key="2">
    <source>
        <dbReference type="ARBA" id="ARBA00012254"/>
    </source>
</evidence>
<accession>A0A644TG29</accession>
<dbReference type="InterPro" id="IPR002376">
    <property type="entry name" value="Formyl_transf_N"/>
</dbReference>
<dbReference type="EC" id="2.1.2.2" evidence="2"/>
<feature type="domain" description="Formyl transferase N-terminal" evidence="5">
    <location>
        <begin position="8"/>
        <end position="184"/>
    </location>
</feature>
<dbReference type="InterPro" id="IPR004607">
    <property type="entry name" value="GART"/>
</dbReference>
<evidence type="ECO:0000256" key="4">
    <source>
        <dbReference type="ARBA" id="ARBA00022755"/>
    </source>
</evidence>
<reference evidence="6" key="1">
    <citation type="submission" date="2019-08" db="EMBL/GenBank/DDBJ databases">
        <authorList>
            <person name="Kucharzyk K."/>
            <person name="Murdoch R.W."/>
            <person name="Higgins S."/>
            <person name="Loffler F."/>
        </authorList>
    </citation>
    <scope>NUCLEOTIDE SEQUENCE</scope>
</reference>
<keyword evidence="4" id="KW-0658">Purine biosynthesis</keyword>
<dbReference type="FunFam" id="3.40.50.170:FF:000007">
    <property type="entry name" value="Phosphoribosylglycinamide formyltransferase"/>
    <property type="match status" value="1"/>
</dbReference>
<dbReference type="AlphaFoldDB" id="A0A644TG29"/>
<organism evidence="6">
    <name type="scientific">bioreactor metagenome</name>
    <dbReference type="NCBI Taxonomy" id="1076179"/>
    <lineage>
        <taxon>unclassified sequences</taxon>
        <taxon>metagenomes</taxon>
        <taxon>ecological metagenomes</taxon>
    </lineage>
</organism>
<comment type="caution">
    <text evidence="6">The sequence shown here is derived from an EMBL/GenBank/DDBJ whole genome shotgun (WGS) entry which is preliminary data.</text>
</comment>
<dbReference type="CDD" id="cd08645">
    <property type="entry name" value="FMT_core_GART"/>
    <property type="match status" value="1"/>
</dbReference>
<dbReference type="GO" id="GO:0005829">
    <property type="term" value="C:cytosol"/>
    <property type="evidence" value="ECO:0007669"/>
    <property type="project" value="TreeGrafter"/>
</dbReference>
<dbReference type="PANTHER" id="PTHR43369">
    <property type="entry name" value="PHOSPHORIBOSYLGLYCINAMIDE FORMYLTRANSFERASE"/>
    <property type="match status" value="1"/>
</dbReference>
<dbReference type="GO" id="GO:0004644">
    <property type="term" value="F:phosphoribosylglycinamide formyltransferase activity"/>
    <property type="evidence" value="ECO:0007669"/>
    <property type="project" value="UniProtKB-EC"/>
</dbReference>